<accession>A0ABR3LFY9</accession>
<evidence type="ECO:0000313" key="1">
    <source>
        <dbReference type="EMBL" id="KAL1251812.1"/>
    </source>
</evidence>
<keyword evidence="2" id="KW-1185">Reference proteome</keyword>
<name>A0ABR3LFY9_9TELE</name>
<dbReference type="EMBL" id="JAYMGO010000022">
    <property type="protein sequence ID" value="KAL1251812.1"/>
    <property type="molecule type" value="Genomic_DNA"/>
</dbReference>
<evidence type="ECO:0000313" key="2">
    <source>
        <dbReference type="Proteomes" id="UP001558613"/>
    </source>
</evidence>
<dbReference type="PANTHER" id="PTHR47331">
    <property type="entry name" value="PHD-TYPE DOMAIN-CONTAINING PROTEIN"/>
    <property type="match status" value="1"/>
</dbReference>
<sequence>MFHRFHVSQEDRDYLRFLWWENGDTRSEPKEYRMKVHLFGAASSPGCANYGMKLPAPFLLLGKKVLQEMCQRGIEWDDPIPKELMPQWSSWLNELKNLHNLQIARCFAPEHLGIVQRIELHHFSDASSHGYGGRLKICLPYILTQSTQPSYHENSVVTRLIVITANNKTQHQGEDTLNELRANGYWVVGLCSNVGITIVEEPANAAWKYAACNLLLSGPYTFPVAWLPRPSGCCSGLVFRASVLALSSTSALDTIPTIVQRRAIRVI</sequence>
<reference evidence="1 2" key="1">
    <citation type="submission" date="2023-09" db="EMBL/GenBank/DDBJ databases">
        <authorList>
            <person name="Wang M."/>
        </authorList>
    </citation>
    <scope>NUCLEOTIDE SEQUENCE [LARGE SCALE GENOMIC DNA]</scope>
    <source>
        <strain evidence="1">GT-2023</strain>
        <tissue evidence="1">Liver</tissue>
    </source>
</reference>
<proteinExistence type="predicted"/>
<organism evidence="1 2">
    <name type="scientific">Cirrhinus molitorella</name>
    <name type="common">mud carp</name>
    <dbReference type="NCBI Taxonomy" id="172907"/>
    <lineage>
        <taxon>Eukaryota</taxon>
        <taxon>Metazoa</taxon>
        <taxon>Chordata</taxon>
        <taxon>Craniata</taxon>
        <taxon>Vertebrata</taxon>
        <taxon>Euteleostomi</taxon>
        <taxon>Actinopterygii</taxon>
        <taxon>Neopterygii</taxon>
        <taxon>Teleostei</taxon>
        <taxon>Ostariophysi</taxon>
        <taxon>Cypriniformes</taxon>
        <taxon>Cyprinidae</taxon>
        <taxon>Labeoninae</taxon>
        <taxon>Labeonini</taxon>
        <taxon>Cirrhinus</taxon>
    </lineage>
</organism>
<dbReference type="PANTHER" id="PTHR47331:SF5">
    <property type="entry name" value="RIBONUCLEASE H"/>
    <property type="match status" value="1"/>
</dbReference>
<dbReference type="Proteomes" id="UP001558613">
    <property type="component" value="Unassembled WGS sequence"/>
</dbReference>
<comment type="caution">
    <text evidence="1">The sequence shown here is derived from an EMBL/GenBank/DDBJ whole genome shotgun (WGS) entry which is preliminary data.</text>
</comment>
<protein>
    <submittedName>
        <fullName evidence="1">Uncharacterized protein</fullName>
    </submittedName>
</protein>
<gene>
    <name evidence="1" type="ORF">QQF64_019608</name>
</gene>
<dbReference type="InterPro" id="IPR008042">
    <property type="entry name" value="Retrotrans_Pao"/>
</dbReference>
<dbReference type="Pfam" id="PF05380">
    <property type="entry name" value="Peptidase_A17"/>
    <property type="match status" value="1"/>
</dbReference>